<keyword evidence="1" id="KW-0147">Chitin-binding</keyword>
<evidence type="ECO:0000313" key="4">
    <source>
        <dbReference type="EMBL" id="KAF2212980.1"/>
    </source>
</evidence>
<sequence length="180" mass="18364">MLHFMFLFLTLAALLSNVVALPHYNSTAIHNCTEAAATAPSIAARANLEISDKGLCGEKHGQTCKDSLFGDACGPWGFCGSYYDAAYAGVGCQSAFGVCNPDLDTAQPTANTTTILSEAPATTSSSSSGTQSANLSSTAISKADPTAAATIPTPSIVTVQVPVEVYKTVTVTEAMASATS</sequence>
<proteinExistence type="predicted"/>
<dbReference type="EMBL" id="ML992671">
    <property type="protein sequence ID" value="KAF2212980.1"/>
    <property type="molecule type" value="Genomic_DNA"/>
</dbReference>
<reference evidence="4" key="1">
    <citation type="journal article" date="2020" name="Stud. Mycol.">
        <title>101 Dothideomycetes genomes: a test case for predicting lifestyles and emergence of pathogens.</title>
        <authorList>
            <person name="Haridas S."/>
            <person name="Albert R."/>
            <person name="Binder M."/>
            <person name="Bloem J."/>
            <person name="Labutti K."/>
            <person name="Salamov A."/>
            <person name="Andreopoulos B."/>
            <person name="Baker S."/>
            <person name="Barry K."/>
            <person name="Bills G."/>
            <person name="Bluhm B."/>
            <person name="Cannon C."/>
            <person name="Castanera R."/>
            <person name="Culley D."/>
            <person name="Daum C."/>
            <person name="Ezra D."/>
            <person name="Gonzalez J."/>
            <person name="Henrissat B."/>
            <person name="Kuo A."/>
            <person name="Liang C."/>
            <person name="Lipzen A."/>
            <person name="Lutzoni F."/>
            <person name="Magnuson J."/>
            <person name="Mondo S."/>
            <person name="Nolan M."/>
            <person name="Ohm R."/>
            <person name="Pangilinan J."/>
            <person name="Park H.-J."/>
            <person name="Ramirez L."/>
            <person name="Alfaro M."/>
            <person name="Sun H."/>
            <person name="Tritt A."/>
            <person name="Yoshinaga Y."/>
            <person name="Zwiers L.-H."/>
            <person name="Turgeon B."/>
            <person name="Goodwin S."/>
            <person name="Spatafora J."/>
            <person name="Crous P."/>
            <person name="Grigoriev I."/>
        </authorList>
    </citation>
    <scope>NUCLEOTIDE SEQUENCE</scope>
    <source>
        <strain evidence="4">SCOH1-5</strain>
    </source>
</reference>
<gene>
    <name evidence="4" type="ORF">CERZMDRAFT_83915</name>
</gene>
<keyword evidence="3" id="KW-0732">Signal</keyword>
<evidence type="ECO:0008006" key="6">
    <source>
        <dbReference type="Google" id="ProtNLM"/>
    </source>
</evidence>
<evidence type="ECO:0000256" key="1">
    <source>
        <dbReference type="ARBA" id="ARBA00022669"/>
    </source>
</evidence>
<evidence type="ECO:0000256" key="2">
    <source>
        <dbReference type="SAM" id="MobiDB-lite"/>
    </source>
</evidence>
<dbReference type="AlphaFoldDB" id="A0A6A6FHT7"/>
<evidence type="ECO:0000313" key="5">
    <source>
        <dbReference type="Proteomes" id="UP000799539"/>
    </source>
</evidence>
<accession>A0A6A6FHT7</accession>
<feature type="region of interest" description="Disordered" evidence="2">
    <location>
        <begin position="118"/>
        <end position="137"/>
    </location>
</feature>
<dbReference type="OrthoDB" id="407355at2759"/>
<dbReference type="InterPro" id="IPR036861">
    <property type="entry name" value="Endochitinase-like_sf"/>
</dbReference>
<feature type="signal peptide" evidence="3">
    <location>
        <begin position="1"/>
        <end position="20"/>
    </location>
</feature>
<keyword evidence="5" id="KW-1185">Reference proteome</keyword>
<feature type="chain" id="PRO_5025464999" description="Carbohydrate-binding module family 18 protein" evidence="3">
    <location>
        <begin position="21"/>
        <end position="180"/>
    </location>
</feature>
<protein>
    <recommendedName>
        <fullName evidence="6">Carbohydrate-binding module family 18 protein</fullName>
    </recommendedName>
</protein>
<evidence type="ECO:0000256" key="3">
    <source>
        <dbReference type="SAM" id="SignalP"/>
    </source>
</evidence>
<dbReference type="Gene3D" id="3.30.60.10">
    <property type="entry name" value="Endochitinase-like"/>
    <property type="match status" value="1"/>
</dbReference>
<organism evidence="4 5">
    <name type="scientific">Cercospora zeae-maydis SCOH1-5</name>
    <dbReference type="NCBI Taxonomy" id="717836"/>
    <lineage>
        <taxon>Eukaryota</taxon>
        <taxon>Fungi</taxon>
        <taxon>Dikarya</taxon>
        <taxon>Ascomycota</taxon>
        <taxon>Pezizomycotina</taxon>
        <taxon>Dothideomycetes</taxon>
        <taxon>Dothideomycetidae</taxon>
        <taxon>Mycosphaerellales</taxon>
        <taxon>Mycosphaerellaceae</taxon>
        <taxon>Cercospora</taxon>
    </lineage>
</organism>
<dbReference type="GO" id="GO:0008061">
    <property type="term" value="F:chitin binding"/>
    <property type="evidence" value="ECO:0007669"/>
    <property type="project" value="UniProtKB-KW"/>
</dbReference>
<dbReference type="Proteomes" id="UP000799539">
    <property type="component" value="Unassembled WGS sequence"/>
</dbReference>
<name>A0A6A6FHT7_9PEZI</name>